<dbReference type="EMBL" id="KV749706">
    <property type="protein sequence ID" value="OCL08168.1"/>
    <property type="molecule type" value="Genomic_DNA"/>
</dbReference>
<proteinExistence type="predicted"/>
<keyword evidence="2" id="KW-1185">Reference proteome</keyword>
<name>A0A8E2F0S9_9PEZI</name>
<gene>
    <name evidence="1" type="ORF">AOQ84DRAFT_293715</name>
</gene>
<dbReference type="Proteomes" id="UP000250140">
    <property type="component" value="Unassembled WGS sequence"/>
</dbReference>
<reference evidence="1 2" key="1">
    <citation type="journal article" date="2016" name="Nat. Commun.">
        <title>Ectomycorrhizal ecology is imprinted in the genome of the dominant symbiotic fungus Cenococcum geophilum.</title>
        <authorList>
            <consortium name="DOE Joint Genome Institute"/>
            <person name="Peter M."/>
            <person name="Kohler A."/>
            <person name="Ohm R.A."/>
            <person name="Kuo A."/>
            <person name="Krutzmann J."/>
            <person name="Morin E."/>
            <person name="Arend M."/>
            <person name="Barry K.W."/>
            <person name="Binder M."/>
            <person name="Choi C."/>
            <person name="Clum A."/>
            <person name="Copeland A."/>
            <person name="Grisel N."/>
            <person name="Haridas S."/>
            <person name="Kipfer T."/>
            <person name="LaButti K."/>
            <person name="Lindquist E."/>
            <person name="Lipzen A."/>
            <person name="Maire R."/>
            <person name="Meier B."/>
            <person name="Mihaltcheva S."/>
            <person name="Molinier V."/>
            <person name="Murat C."/>
            <person name="Poggeler S."/>
            <person name="Quandt C.A."/>
            <person name="Sperisen C."/>
            <person name="Tritt A."/>
            <person name="Tisserant E."/>
            <person name="Crous P.W."/>
            <person name="Henrissat B."/>
            <person name="Nehls U."/>
            <person name="Egli S."/>
            <person name="Spatafora J.W."/>
            <person name="Grigoriev I.V."/>
            <person name="Martin F.M."/>
        </authorList>
    </citation>
    <scope>NUCLEOTIDE SEQUENCE [LARGE SCALE GENOMIC DNA]</scope>
    <source>
        <strain evidence="1 2">CBS 207.34</strain>
    </source>
</reference>
<feature type="non-terminal residue" evidence="1">
    <location>
        <position position="1"/>
    </location>
</feature>
<dbReference type="AlphaFoldDB" id="A0A8E2F0S9"/>
<evidence type="ECO:0000313" key="1">
    <source>
        <dbReference type="EMBL" id="OCL08168.1"/>
    </source>
</evidence>
<sequence length="53" mass="5833">DQTFTSTLPALQWLRVEYPAAHPRYAFSWHAVRGSKTITIGGLNSASNDSKIA</sequence>
<dbReference type="OrthoDB" id="10251809at2759"/>
<protein>
    <submittedName>
        <fullName evidence="1">Uncharacterized protein</fullName>
    </submittedName>
</protein>
<evidence type="ECO:0000313" key="2">
    <source>
        <dbReference type="Proteomes" id="UP000250140"/>
    </source>
</evidence>
<accession>A0A8E2F0S9</accession>
<organism evidence="1 2">
    <name type="scientific">Glonium stellatum</name>
    <dbReference type="NCBI Taxonomy" id="574774"/>
    <lineage>
        <taxon>Eukaryota</taxon>
        <taxon>Fungi</taxon>
        <taxon>Dikarya</taxon>
        <taxon>Ascomycota</taxon>
        <taxon>Pezizomycotina</taxon>
        <taxon>Dothideomycetes</taxon>
        <taxon>Pleosporomycetidae</taxon>
        <taxon>Gloniales</taxon>
        <taxon>Gloniaceae</taxon>
        <taxon>Glonium</taxon>
    </lineage>
</organism>